<protein>
    <submittedName>
        <fullName evidence="2">Uncharacterized protein</fullName>
    </submittedName>
</protein>
<accession>A0A9Q3DK99</accession>
<sequence>MASDEIYESSPLVHKEKVTGSHHPYYSKPRTGHASSSIEKFVDDEDENVSPTQSETTGEPRRDDLIVYEECTWENSEFTHPQMPLSQCMLNQSEMRQQRKKAHKAPNVATHASQKEKQRLLKVELPYDVHGMRSVVNTHCLFLLKVKDKYFSSLLAQLRAGENESAIHLAGHLGYVPKDVFNEPSTKVKSQGF</sequence>
<evidence type="ECO:0000256" key="1">
    <source>
        <dbReference type="SAM" id="MobiDB-lite"/>
    </source>
</evidence>
<evidence type="ECO:0000313" key="2">
    <source>
        <dbReference type="EMBL" id="MBW0503587.1"/>
    </source>
</evidence>
<evidence type="ECO:0000313" key="3">
    <source>
        <dbReference type="Proteomes" id="UP000765509"/>
    </source>
</evidence>
<organism evidence="2 3">
    <name type="scientific">Austropuccinia psidii MF-1</name>
    <dbReference type="NCBI Taxonomy" id="1389203"/>
    <lineage>
        <taxon>Eukaryota</taxon>
        <taxon>Fungi</taxon>
        <taxon>Dikarya</taxon>
        <taxon>Basidiomycota</taxon>
        <taxon>Pucciniomycotina</taxon>
        <taxon>Pucciniomycetes</taxon>
        <taxon>Pucciniales</taxon>
        <taxon>Sphaerophragmiaceae</taxon>
        <taxon>Austropuccinia</taxon>
    </lineage>
</organism>
<comment type="caution">
    <text evidence="2">The sequence shown here is derived from an EMBL/GenBank/DDBJ whole genome shotgun (WGS) entry which is preliminary data.</text>
</comment>
<dbReference type="EMBL" id="AVOT02017474">
    <property type="protein sequence ID" value="MBW0503587.1"/>
    <property type="molecule type" value="Genomic_DNA"/>
</dbReference>
<reference evidence="2" key="1">
    <citation type="submission" date="2021-03" db="EMBL/GenBank/DDBJ databases">
        <title>Draft genome sequence of rust myrtle Austropuccinia psidii MF-1, a brazilian biotype.</title>
        <authorList>
            <person name="Quecine M.C."/>
            <person name="Pachon D.M.R."/>
            <person name="Bonatelli M.L."/>
            <person name="Correr F.H."/>
            <person name="Franceschini L.M."/>
            <person name="Leite T.F."/>
            <person name="Margarido G.R.A."/>
            <person name="Almeida C.A."/>
            <person name="Ferrarezi J.A."/>
            <person name="Labate C.A."/>
        </authorList>
    </citation>
    <scope>NUCLEOTIDE SEQUENCE</scope>
    <source>
        <strain evidence="2">MF-1</strain>
    </source>
</reference>
<name>A0A9Q3DK99_9BASI</name>
<dbReference type="AlphaFoldDB" id="A0A9Q3DK99"/>
<gene>
    <name evidence="2" type="ORF">O181_043302</name>
</gene>
<dbReference type="Proteomes" id="UP000765509">
    <property type="component" value="Unassembled WGS sequence"/>
</dbReference>
<keyword evidence="3" id="KW-1185">Reference proteome</keyword>
<proteinExistence type="predicted"/>
<feature type="region of interest" description="Disordered" evidence="1">
    <location>
        <begin position="1"/>
        <end position="61"/>
    </location>
</feature>